<dbReference type="InterPro" id="IPR019152">
    <property type="entry name" value="DUF2046"/>
</dbReference>
<feature type="compositionally biased region" description="Acidic residues" evidence="2">
    <location>
        <begin position="259"/>
        <end position="270"/>
    </location>
</feature>
<keyword evidence="1" id="KW-0175">Coiled coil</keyword>
<dbReference type="OrthoDB" id="78858at2759"/>
<reference evidence="3 4" key="1">
    <citation type="journal article" date="2015" name="Plant Cell">
        <title>Oil accumulation by the oleaginous diatom Fistulifera solaris as revealed by the genome and transcriptome.</title>
        <authorList>
            <person name="Tanaka T."/>
            <person name="Maeda Y."/>
            <person name="Veluchamy A."/>
            <person name="Tanaka M."/>
            <person name="Abida H."/>
            <person name="Marechal E."/>
            <person name="Bowler C."/>
            <person name="Muto M."/>
            <person name="Sunaga Y."/>
            <person name="Tanaka M."/>
            <person name="Yoshino T."/>
            <person name="Taniguchi T."/>
            <person name="Fukuda Y."/>
            <person name="Nemoto M."/>
            <person name="Matsumoto M."/>
            <person name="Wong P.S."/>
            <person name="Aburatani S."/>
            <person name="Fujibuchi W."/>
        </authorList>
    </citation>
    <scope>NUCLEOTIDE SEQUENCE [LARGE SCALE GENOMIC DNA]</scope>
    <source>
        <strain evidence="3 4">JPCC DA0580</strain>
    </source>
</reference>
<sequence>MASTPHTSNSPASRESRPHDKSANNHHASPASHSFQIPHSPPHTRRGLVGSPVMTLGKAPVGHYPPTSPYTTRSVPGSPHYHHHPTNHHHNPMIPLSVLPRMPFLTPDHAEQRKAMEAAASAERQRAKELEIKEAGMSLEELRLVLKRERQRMGRIAGDLAAMRTVAGHSQLEAEVMEEGRVNSLMRKMDKIQEEKGRIILELESEEEMLTNTLQKKLDAVRAEKRLLEHTIEQEKSANEKLRKQLTNMKDQYLPTADALEEEDEMEEEE</sequence>
<feature type="compositionally biased region" description="Basic residues" evidence="2">
    <location>
        <begin position="80"/>
        <end position="89"/>
    </location>
</feature>
<feature type="compositionally biased region" description="Polar residues" evidence="2">
    <location>
        <begin position="1"/>
        <end position="13"/>
    </location>
</feature>
<name>A0A1Z5JA77_FISSO</name>
<dbReference type="Proteomes" id="UP000198406">
    <property type="component" value="Unassembled WGS sequence"/>
</dbReference>
<feature type="compositionally biased region" description="Basic and acidic residues" evidence="2">
    <location>
        <begin position="232"/>
        <end position="243"/>
    </location>
</feature>
<feature type="compositionally biased region" description="Polar residues" evidence="2">
    <location>
        <begin position="25"/>
        <end position="37"/>
    </location>
</feature>
<feature type="region of interest" description="Disordered" evidence="2">
    <location>
        <begin position="232"/>
        <end position="270"/>
    </location>
</feature>
<evidence type="ECO:0000313" key="4">
    <source>
        <dbReference type="Proteomes" id="UP000198406"/>
    </source>
</evidence>
<dbReference type="PANTHER" id="PTHR15276:SF0">
    <property type="entry name" value="COILED-COIL DOMAIN-CONTAINING PROTEIN 6"/>
    <property type="match status" value="1"/>
</dbReference>
<organism evidence="3 4">
    <name type="scientific">Fistulifera solaris</name>
    <name type="common">Oleaginous diatom</name>
    <dbReference type="NCBI Taxonomy" id="1519565"/>
    <lineage>
        <taxon>Eukaryota</taxon>
        <taxon>Sar</taxon>
        <taxon>Stramenopiles</taxon>
        <taxon>Ochrophyta</taxon>
        <taxon>Bacillariophyta</taxon>
        <taxon>Bacillariophyceae</taxon>
        <taxon>Bacillariophycidae</taxon>
        <taxon>Naviculales</taxon>
        <taxon>Naviculaceae</taxon>
        <taxon>Fistulifera</taxon>
    </lineage>
</organism>
<dbReference type="PANTHER" id="PTHR15276">
    <property type="entry name" value="H4 D10S170 PROTEIN-RELATED"/>
    <property type="match status" value="1"/>
</dbReference>
<dbReference type="Pfam" id="PF09755">
    <property type="entry name" value="DUF2046"/>
    <property type="match status" value="1"/>
</dbReference>
<feature type="coiled-coil region" evidence="1">
    <location>
        <begin position="113"/>
        <end position="152"/>
    </location>
</feature>
<gene>
    <name evidence="3" type="ORF">FisN_4Hh152</name>
</gene>
<comment type="caution">
    <text evidence="3">The sequence shown here is derived from an EMBL/GenBank/DDBJ whole genome shotgun (WGS) entry which is preliminary data.</text>
</comment>
<evidence type="ECO:0000256" key="1">
    <source>
        <dbReference type="SAM" id="Coils"/>
    </source>
</evidence>
<accession>A0A1Z5JA77</accession>
<evidence type="ECO:0000313" key="3">
    <source>
        <dbReference type="EMBL" id="GAX10897.1"/>
    </source>
</evidence>
<dbReference type="EMBL" id="BDSP01000030">
    <property type="protein sequence ID" value="GAX10897.1"/>
    <property type="molecule type" value="Genomic_DNA"/>
</dbReference>
<protein>
    <submittedName>
        <fullName evidence="3">Uncharacterized protein</fullName>
    </submittedName>
</protein>
<dbReference type="AlphaFoldDB" id="A0A1Z5JA77"/>
<feature type="compositionally biased region" description="Basic and acidic residues" evidence="2">
    <location>
        <begin position="14"/>
        <end position="23"/>
    </location>
</feature>
<feature type="region of interest" description="Disordered" evidence="2">
    <location>
        <begin position="1"/>
        <end position="89"/>
    </location>
</feature>
<evidence type="ECO:0000256" key="2">
    <source>
        <dbReference type="SAM" id="MobiDB-lite"/>
    </source>
</evidence>
<keyword evidence="4" id="KW-1185">Reference proteome</keyword>
<proteinExistence type="predicted"/>
<dbReference type="InParanoid" id="A0A1Z5JA77"/>